<accession>A0ABD2WAP5</accession>
<name>A0ABD2WAP5_9HYME</name>
<evidence type="ECO:0000313" key="1">
    <source>
        <dbReference type="EMBL" id="KAL3389711.1"/>
    </source>
</evidence>
<evidence type="ECO:0000313" key="2">
    <source>
        <dbReference type="Proteomes" id="UP001627154"/>
    </source>
</evidence>
<protein>
    <submittedName>
        <fullName evidence="1">Uncharacterized protein</fullName>
    </submittedName>
</protein>
<dbReference type="AlphaFoldDB" id="A0ABD2WAP5"/>
<proteinExistence type="predicted"/>
<dbReference type="EMBL" id="JBJJXI010000122">
    <property type="protein sequence ID" value="KAL3389711.1"/>
    <property type="molecule type" value="Genomic_DNA"/>
</dbReference>
<organism evidence="1 2">
    <name type="scientific">Trichogramma kaykai</name>
    <dbReference type="NCBI Taxonomy" id="54128"/>
    <lineage>
        <taxon>Eukaryota</taxon>
        <taxon>Metazoa</taxon>
        <taxon>Ecdysozoa</taxon>
        <taxon>Arthropoda</taxon>
        <taxon>Hexapoda</taxon>
        <taxon>Insecta</taxon>
        <taxon>Pterygota</taxon>
        <taxon>Neoptera</taxon>
        <taxon>Endopterygota</taxon>
        <taxon>Hymenoptera</taxon>
        <taxon>Apocrita</taxon>
        <taxon>Proctotrupomorpha</taxon>
        <taxon>Chalcidoidea</taxon>
        <taxon>Trichogrammatidae</taxon>
        <taxon>Trichogramma</taxon>
    </lineage>
</organism>
<keyword evidence="2" id="KW-1185">Reference proteome</keyword>
<comment type="caution">
    <text evidence="1">The sequence shown here is derived from an EMBL/GenBank/DDBJ whole genome shotgun (WGS) entry which is preliminary data.</text>
</comment>
<reference evidence="1 2" key="1">
    <citation type="journal article" date="2024" name="bioRxiv">
        <title>A reference genome for Trichogramma kaykai: A tiny desert-dwelling parasitoid wasp with competing sex-ratio distorters.</title>
        <authorList>
            <person name="Culotta J."/>
            <person name="Lindsey A.R."/>
        </authorList>
    </citation>
    <scope>NUCLEOTIDE SEQUENCE [LARGE SCALE GENOMIC DNA]</scope>
    <source>
        <strain evidence="1 2">KSX58</strain>
    </source>
</reference>
<sequence length="68" mass="7875">MEEFEEEGSGWALSKILHLLVIINKYNPSRVGSYIPLPKVIKDKNACVTRTRSLTRPAQRKRKYSFPL</sequence>
<dbReference type="Proteomes" id="UP001627154">
    <property type="component" value="Unassembled WGS sequence"/>
</dbReference>
<gene>
    <name evidence="1" type="ORF">TKK_015077</name>
</gene>